<dbReference type="SUPFAM" id="SSF52540">
    <property type="entry name" value="P-loop containing nucleoside triphosphate hydrolases"/>
    <property type="match status" value="1"/>
</dbReference>
<dbReference type="Pfam" id="PF00005">
    <property type="entry name" value="ABC_tran"/>
    <property type="match status" value="1"/>
</dbReference>
<evidence type="ECO:0000313" key="5">
    <source>
        <dbReference type="EMBL" id="PXV64443.1"/>
    </source>
</evidence>
<dbReference type="EMBL" id="QICL01000010">
    <property type="protein sequence ID" value="PXV64443.1"/>
    <property type="molecule type" value="Genomic_DNA"/>
</dbReference>
<dbReference type="GO" id="GO:0016887">
    <property type="term" value="F:ATP hydrolysis activity"/>
    <property type="evidence" value="ECO:0007669"/>
    <property type="project" value="InterPro"/>
</dbReference>
<dbReference type="PANTHER" id="PTHR42939:SF1">
    <property type="entry name" value="ABC TRANSPORTER ATP-BINDING PROTEIN ALBC-RELATED"/>
    <property type="match status" value="1"/>
</dbReference>
<gene>
    <name evidence="5" type="ORF">CLV62_11087</name>
</gene>
<dbReference type="OrthoDB" id="9808363at2"/>
<dbReference type="GO" id="GO:0005524">
    <property type="term" value="F:ATP binding"/>
    <property type="evidence" value="ECO:0007669"/>
    <property type="project" value="UniProtKB-KW"/>
</dbReference>
<dbReference type="InterPro" id="IPR027417">
    <property type="entry name" value="P-loop_NTPase"/>
</dbReference>
<dbReference type="InterPro" id="IPR003593">
    <property type="entry name" value="AAA+_ATPase"/>
</dbReference>
<keyword evidence="1" id="KW-0813">Transport</keyword>
<keyword evidence="2" id="KW-0547">Nucleotide-binding</keyword>
<evidence type="ECO:0000259" key="4">
    <source>
        <dbReference type="PROSITE" id="PS50893"/>
    </source>
</evidence>
<dbReference type="CDD" id="cd03230">
    <property type="entry name" value="ABC_DR_subfamily_A"/>
    <property type="match status" value="1"/>
</dbReference>
<comment type="caution">
    <text evidence="5">The sequence shown here is derived from an EMBL/GenBank/DDBJ whole genome shotgun (WGS) entry which is preliminary data.</text>
</comment>
<protein>
    <submittedName>
        <fullName evidence="5">ABC-2 type transport system ATP-binding protein</fullName>
    </submittedName>
</protein>
<dbReference type="Proteomes" id="UP000247973">
    <property type="component" value="Unassembled WGS sequence"/>
</dbReference>
<keyword evidence="3 5" id="KW-0067">ATP-binding</keyword>
<dbReference type="InterPro" id="IPR051782">
    <property type="entry name" value="ABC_Transporter_VariousFunc"/>
</dbReference>
<dbReference type="InterPro" id="IPR003439">
    <property type="entry name" value="ABC_transporter-like_ATP-bd"/>
</dbReference>
<organism evidence="5 6">
    <name type="scientific">Dysgonomonas alginatilytica</name>
    <dbReference type="NCBI Taxonomy" id="1605892"/>
    <lineage>
        <taxon>Bacteria</taxon>
        <taxon>Pseudomonadati</taxon>
        <taxon>Bacteroidota</taxon>
        <taxon>Bacteroidia</taxon>
        <taxon>Bacteroidales</taxon>
        <taxon>Dysgonomonadaceae</taxon>
        <taxon>Dysgonomonas</taxon>
    </lineage>
</organism>
<dbReference type="RefSeq" id="WP_110310560.1">
    <property type="nucleotide sequence ID" value="NZ_QICL01000010.1"/>
</dbReference>
<evidence type="ECO:0000256" key="2">
    <source>
        <dbReference type="ARBA" id="ARBA00022741"/>
    </source>
</evidence>
<evidence type="ECO:0000256" key="1">
    <source>
        <dbReference type="ARBA" id="ARBA00022448"/>
    </source>
</evidence>
<dbReference type="PROSITE" id="PS50893">
    <property type="entry name" value="ABC_TRANSPORTER_2"/>
    <property type="match status" value="1"/>
</dbReference>
<dbReference type="SMART" id="SM00382">
    <property type="entry name" value="AAA"/>
    <property type="match status" value="1"/>
</dbReference>
<reference evidence="5 6" key="1">
    <citation type="submission" date="2018-03" db="EMBL/GenBank/DDBJ databases">
        <title>Genomic Encyclopedia of Archaeal and Bacterial Type Strains, Phase II (KMG-II): from individual species to whole genera.</title>
        <authorList>
            <person name="Goeker M."/>
        </authorList>
    </citation>
    <scope>NUCLEOTIDE SEQUENCE [LARGE SCALE GENOMIC DNA]</scope>
    <source>
        <strain evidence="5 6">DSM 100214</strain>
    </source>
</reference>
<evidence type="ECO:0000313" key="6">
    <source>
        <dbReference type="Proteomes" id="UP000247973"/>
    </source>
</evidence>
<sequence length="275" mass="31269">MINITNLSFNYKNNLPIFKNVSFSMKNGIYGLLGENGVGKTTLLHIISGLRFPKNGNCRVFNYESAQRTPAMLSQLYFLPDEFHTPSMSIGSYAKYNAVFYPHFSKEQFNSYLNEFQVDGDKNMMEMSFGQRKKAMIAFALALNTPIVLLDEPTNGLDIPSKAQFRSILSSLFTEDKCVIISTHQVRDLENLIDPIIILDQNQVLINNTVEEITQKLYFSRTPSKPQDALYTEQILQGYSSVQINEIQQESTLNIEVLFNAAISNKAKMRELFNA</sequence>
<dbReference type="AlphaFoldDB" id="A0A2V3PP18"/>
<accession>A0A2V3PP18</accession>
<dbReference type="Gene3D" id="3.40.50.300">
    <property type="entry name" value="P-loop containing nucleotide triphosphate hydrolases"/>
    <property type="match status" value="1"/>
</dbReference>
<keyword evidence="6" id="KW-1185">Reference proteome</keyword>
<feature type="domain" description="ABC transporter" evidence="4">
    <location>
        <begin position="2"/>
        <end position="226"/>
    </location>
</feature>
<proteinExistence type="predicted"/>
<name>A0A2V3PP18_9BACT</name>
<evidence type="ECO:0000256" key="3">
    <source>
        <dbReference type="ARBA" id="ARBA00022840"/>
    </source>
</evidence>
<dbReference type="PANTHER" id="PTHR42939">
    <property type="entry name" value="ABC TRANSPORTER ATP-BINDING PROTEIN ALBC-RELATED"/>
    <property type="match status" value="1"/>
</dbReference>